<dbReference type="RefSeq" id="WP_313719521.1">
    <property type="nucleotide sequence ID" value="NZ_CP134876.1"/>
</dbReference>
<feature type="compositionally biased region" description="Basic and acidic residues" evidence="1">
    <location>
        <begin position="117"/>
        <end position="127"/>
    </location>
</feature>
<evidence type="ECO:0000313" key="2">
    <source>
        <dbReference type="EMBL" id="WNM37920.1"/>
    </source>
</evidence>
<reference evidence="2 3" key="1">
    <citation type="submission" date="2023-09" db="EMBL/GenBank/DDBJ databases">
        <title>Micromonospora halotolerans DSM 45598 genome sequence.</title>
        <authorList>
            <person name="Mo P."/>
        </authorList>
    </citation>
    <scope>NUCLEOTIDE SEQUENCE [LARGE SCALE GENOMIC DNA]</scope>
    <source>
        <strain evidence="2 3">DSM 45598</strain>
    </source>
</reference>
<accession>A0ABY9ZTJ2</accession>
<proteinExistence type="predicted"/>
<evidence type="ECO:0000313" key="3">
    <source>
        <dbReference type="Proteomes" id="UP001303001"/>
    </source>
</evidence>
<gene>
    <name evidence="2" type="ORF">RMN56_22590</name>
</gene>
<dbReference type="SUPFAM" id="SSF51735">
    <property type="entry name" value="NAD(P)-binding Rossmann-fold domains"/>
    <property type="match status" value="1"/>
</dbReference>
<organism evidence="2 3">
    <name type="scientific">Micromonospora halotolerans</name>
    <dbReference type="NCBI Taxonomy" id="709879"/>
    <lineage>
        <taxon>Bacteria</taxon>
        <taxon>Bacillati</taxon>
        <taxon>Actinomycetota</taxon>
        <taxon>Actinomycetes</taxon>
        <taxon>Micromonosporales</taxon>
        <taxon>Micromonosporaceae</taxon>
        <taxon>Micromonospora</taxon>
    </lineage>
</organism>
<evidence type="ECO:0000256" key="1">
    <source>
        <dbReference type="SAM" id="MobiDB-lite"/>
    </source>
</evidence>
<sequence length="268" mass="28329">MRFTTGTIRVEPDGMHMALPGLGRLKLHESGGARGIDVCTVLPATIDTPLFQHAANYTGRAVLAMPPVYPPERVARTIVNLVRLPRREAVVGTMGRALVAQSRLTPGRVERPMAVQVDRKHLSRDQPARPAPETCTSRPPAPAEPVAAGPDRRMALRGVGAAAALLTWAVAAGRPMAGMNSWQQAELTRAAGTRIHAAVLGAANAPDLVLCTGWLLASLFPAAGAATRAGRAGGRSGLPGFEGLMAVQVDRQHFLQSNPETCTNQPWS</sequence>
<dbReference type="InterPro" id="IPR036291">
    <property type="entry name" value="NAD(P)-bd_dom_sf"/>
</dbReference>
<keyword evidence="3" id="KW-1185">Reference proteome</keyword>
<dbReference type="EMBL" id="CP134876">
    <property type="protein sequence ID" value="WNM37920.1"/>
    <property type="molecule type" value="Genomic_DNA"/>
</dbReference>
<feature type="region of interest" description="Disordered" evidence="1">
    <location>
        <begin position="116"/>
        <end position="148"/>
    </location>
</feature>
<name>A0ABY9ZTJ2_9ACTN</name>
<dbReference type="Proteomes" id="UP001303001">
    <property type="component" value="Chromosome"/>
</dbReference>
<protein>
    <submittedName>
        <fullName evidence="2">Uncharacterized protein</fullName>
    </submittedName>
</protein>